<organism evidence="3 4">
    <name type="scientific">Aurantimonas manganoxydans (strain ATCC BAA-1229 / DSM 21871 / SI85-9A1)</name>
    <dbReference type="NCBI Taxonomy" id="287752"/>
    <lineage>
        <taxon>Bacteria</taxon>
        <taxon>Pseudomonadati</taxon>
        <taxon>Pseudomonadota</taxon>
        <taxon>Alphaproteobacteria</taxon>
        <taxon>Hyphomicrobiales</taxon>
        <taxon>Aurantimonadaceae</taxon>
        <taxon>Aurantimonas</taxon>
    </lineage>
</organism>
<feature type="signal peptide" evidence="2">
    <location>
        <begin position="1"/>
        <end position="30"/>
    </location>
</feature>
<evidence type="ECO:0000313" key="4">
    <source>
        <dbReference type="Proteomes" id="UP000000321"/>
    </source>
</evidence>
<proteinExistence type="predicted"/>
<dbReference type="BioCyc" id="AURANTIMONAS:SI859A1_03458-MONOMER"/>
<gene>
    <name evidence="3" type="ORF">SI859A1_03458</name>
</gene>
<dbReference type="Proteomes" id="UP000000321">
    <property type="component" value="Unassembled WGS sequence"/>
</dbReference>
<evidence type="ECO:0000256" key="1">
    <source>
        <dbReference type="ARBA" id="ARBA00022764"/>
    </source>
</evidence>
<accession>Q1YES4</accession>
<name>Q1YES4_AURMS</name>
<keyword evidence="4" id="KW-1185">Reference proteome</keyword>
<keyword evidence="2" id="KW-0732">Signal</keyword>
<protein>
    <submittedName>
        <fullName evidence="3">Possible periplasmic substrate-binding protein, ABC-type transporter</fullName>
    </submittedName>
</protein>
<dbReference type="InterPro" id="IPR027020">
    <property type="entry name" value="YnjB"/>
</dbReference>
<dbReference type="PIRSF" id="PIRSF029172">
    <property type="entry name" value="UCP029172_ABC_sbc_YnjB"/>
    <property type="match status" value="1"/>
</dbReference>
<dbReference type="AlphaFoldDB" id="Q1YES4"/>
<feature type="chain" id="PRO_5004197480" evidence="2">
    <location>
        <begin position="31"/>
        <end position="413"/>
    </location>
</feature>
<dbReference type="SUPFAM" id="SSF53850">
    <property type="entry name" value="Periplasmic binding protein-like II"/>
    <property type="match status" value="1"/>
</dbReference>
<dbReference type="PANTHER" id="PTHR42779:SF1">
    <property type="entry name" value="PROTEIN YNJB"/>
    <property type="match status" value="1"/>
</dbReference>
<dbReference type="Pfam" id="PF13416">
    <property type="entry name" value="SBP_bac_8"/>
    <property type="match status" value="1"/>
</dbReference>
<comment type="caution">
    <text evidence="3">The sequence shown here is derived from an EMBL/GenBank/DDBJ whole genome shotgun (WGS) entry which is preliminary data.</text>
</comment>
<dbReference type="Gene3D" id="3.40.190.10">
    <property type="entry name" value="Periplasmic binding protein-like II"/>
    <property type="match status" value="2"/>
</dbReference>
<dbReference type="HOGENOM" id="CLU_045122_0_0_5"/>
<dbReference type="PANTHER" id="PTHR42779">
    <property type="entry name" value="PROTEIN YNJB"/>
    <property type="match status" value="1"/>
</dbReference>
<dbReference type="InterPro" id="IPR006059">
    <property type="entry name" value="SBP"/>
</dbReference>
<dbReference type="NCBIfam" id="NF008633">
    <property type="entry name" value="PRK11622.1"/>
    <property type="match status" value="1"/>
</dbReference>
<evidence type="ECO:0000256" key="2">
    <source>
        <dbReference type="SAM" id="SignalP"/>
    </source>
</evidence>
<evidence type="ECO:0000313" key="3">
    <source>
        <dbReference type="EMBL" id="EAS48821.1"/>
    </source>
</evidence>
<sequence>MRVGKNARLVARQCVAALATALLLAAPARAADPDPSDWPAVLDAAKGQTVYFNAWGGSQNINDYIGWVADTVKDRFGVTLQHVKLDDTANAVAAVVAEKAAGKDTGGSVDLVWINGENFVSMQEQGLLAEGFATALPNWEFVDIDNPSVTTDFTVPTEGQESPWGGAKMVFFADTARSGAIAEMPQDTDALLEWAKAHPGQFSYPAPPDFIGSSFLKQVLIEQAPDAAVLQEAATDANFAEATAPLWAWLDAIRPVLWREGRDYPQNYPAMKQLLGDGELGIIFAFNPSEASAGIAAGELPDTVRSFTFPGGTLGNSHFVAIPYNSSAKAGAMVVADFLISPEAQLRKEDPAYWGDPTVLAMDRLAAADRAAFAAIDRGVATLPPSGLGPVLPEPHASWMTRIEDEWKRRYGG</sequence>
<keyword evidence="1" id="KW-0574">Periplasm</keyword>
<dbReference type="EMBL" id="AAPJ01000007">
    <property type="protein sequence ID" value="EAS48821.1"/>
    <property type="molecule type" value="Genomic_DNA"/>
</dbReference>
<reference evidence="3 4" key="1">
    <citation type="journal article" date="2008" name="Appl. Environ. Microbiol.">
        <title>Genomic insights into Mn(II) oxidation by the marine alphaproteobacterium Aurantimonas sp. strain SI85-9A1.</title>
        <authorList>
            <person name="Dick G.J."/>
            <person name="Podell S."/>
            <person name="Johnson H.A."/>
            <person name="Rivera-Espinoza Y."/>
            <person name="Bernier-Latmani R."/>
            <person name="McCarthy J.K."/>
            <person name="Torpey J.W."/>
            <person name="Clement B.G."/>
            <person name="Gaasterland T."/>
            <person name="Tebo B.M."/>
        </authorList>
    </citation>
    <scope>NUCLEOTIDE SEQUENCE [LARGE SCALE GENOMIC DNA]</scope>
    <source>
        <strain evidence="3 4">SI85-9A1</strain>
    </source>
</reference>